<feature type="transmembrane region" description="Helical" evidence="1">
    <location>
        <begin position="20"/>
        <end position="42"/>
    </location>
</feature>
<dbReference type="Pfam" id="PF04350">
    <property type="entry name" value="PilO"/>
    <property type="match status" value="1"/>
</dbReference>
<organism evidence="2">
    <name type="scientific">hydrothermal vent metagenome</name>
    <dbReference type="NCBI Taxonomy" id="652676"/>
    <lineage>
        <taxon>unclassified sequences</taxon>
        <taxon>metagenomes</taxon>
        <taxon>ecological metagenomes</taxon>
    </lineage>
</organism>
<keyword evidence="1" id="KW-0472">Membrane</keyword>
<dbReference type="GO" id="GO:0043683">
    <property type="term" value="P:type IV pilus assembly"/>
    <property type="evidence" value="ECO:0007669"/>
    <property type="project" value="InterPro"/>
</dbReference>
<name>A0A3B0VV37_9ZZZZ</name>
<dbReference type="InterPro" id="IPR014717">
    <property type="entry name" value="Transl_elong_EF1B/ribsomal_bS6"/>
</dbReference>
<dbReference type="Gene3D" id="3.30.70.60">
    <property type="match status" value="1"/>
</dbReference>
<dbReference type="PANTHER" id="PTHR39555:SF1">
    <property type="entry name" value="TYPE IV PILUS INNER MEMBRANE COMPONENT PILO"/>
    <property type="match status" value="1"/>
</dbReference>
<dbReference type="EMBL" id="UOFA01000097">
    <property type="protein sequence ID" value="VAW44230.1"/>
    <property type="molecule type" value="Genomic_DNA"/>
</dbReference>
<dbReference type="GO" id="GO:0043107">
    <property type="term" value="P:type IV pilus-dependent motility"/>
    <property type="evidence" value="ECO:0007669"/>
    <property type="project" value="InterPro"/>
</dbReference>
<accession>A0A3B0VV37</accession>
<gene>
    <name evidence="2" type="ORF">MNBD_GAMMA02-512</name>
</gene>
<dbReference type="PIRSF" id="PIRSF016482">
    <property type="entry name" value="PilO"/>
    <property type="match status" value="1"/>
</dbReference>
<keyword evidence="1" id="KW-1133">Transmembrane helix</keyword>
<dbReference type="InterPro" id="IPR007445">
    <property type="entry name" value="PilO"/>
</dbReference>
<proteinExistence type="predicted"/>
<evidence type="ECO:0000313" key="2">
    <source>
        <dbReference type="EMBL" id="VAW44230.1"/>
    </source>
</evidence>
<protein>
    <submittedName>
        <fullName evidence="2">Type IV pilus biogenesis protein PilO</fullName>
    </submittedName>
</protein>
<dbReference type="AlphaFoldDB" id="A0A3B0VV37"/>
<dbReference type="Gene3D" id="1.10.287.540">
    <property type="entry name" value="Helix hairpin bin"/>
    <property type="match status" value="1"/>
</dbReference>
<evidence type="ECO:0000256" key="1">
    <source>
        <dbReference type="SAM" id="Phobius"/>
    </source>
</evidence>
<sequence length="213" mass="23464">MSFIDEINSLDTSNPGGWPGSVKMTALVALAILILVGGYYFFIKDMRASLGELQKKEEGLKGNYSAKYQKAAQLDAYIEQLEEMEIILQSMLRQLPSKNEMSDLIVDVSQTALASGIENELFEPGIETLKDFYAEKPISLKMKGNYHDFGSFVSGVASLPRVVILTMHDISLKPLGDSIQGGRLLLEGTAKTYRYLDDEEVAAVEKATGAKKK</sequence>
<keyword evidence="1" id="KW-0812">Transmembrane</keyword>
<reference evidence="2" key="1">
    <citation type="submission" date="2018-06" db="EMBL/GenBank/DDBJ databases">
        <authorList>
            <person name="Zhirakovskaya E."/>
        </authorList>
    </citation>
    <scope>NUCLEOTIDE SEQUENCE</scope>
</reference>
<dbReference type="PANTHER" id="PTHR39555">
    <property type="entry name" value="FIMBRIAL ASSEMBLY PROTEIN PILO-LIKE PROTEIN-RELATED"/>
    <property type="match status" value="1"/>
</dbReference>